<feature type="compositionally biased region" description="Low complexity" evidence="1">
    <location>
        <begin position="20"/>
        <end position="30"/>
    </location>
</feature>
<evidence type="ECO:0000313" key="4">
    <source>
        <dbReference type="Proteomes" id="UP000272888"/>
    </source>
</evidence>
<feature type="domain" description="NYN" evidence="2">
    <location>
        <begin position="39"/>
        <end position="214"/>
    </location>
</feature>
<feature type="region of interest" description="Disordered" evidence="1">
    <location>
        <begin position="1"/>
        <end position="30"/>
    </location>
</feature>
<dbReference type="EMBL" id="RAWB01000376">
    <property type="protein sequence ID" value="RKH51818.1"/>
    <property type="molecule type" value="Genomic_DNA"/>
</dbReference>
<protein>
    <submittedName>
        <fullName evidence="3">NYN domain-containing protein</fullName>
    </submittedName>
</protein>
<accession>A0A3A8P606</accession>
<name>A0A3A8P606_9BACT</name>
<dbReference type="Pfam" id="PF01936">
    <property type="entry name" value="NYN"/>
    <property type="match status" value="1"/>
</dbReference>
<reference evidence="4" key="1">
    <citation type="submission" date="2018-09" db="EMBL/GenBank/DDBJ databases">
        <authorList>
            <person name="Livingstone P.G."/>
            <person name="Whitworth D.E."/>
        </authorList>
    </citation>
    <scope>NUCLEOTIDE SEQUENCE [LARGE SCALE GENOMIC DNA]</scope>
    <source>
        <strain evidence="4">CA051B</strain>
    </source>
</reference>
<comment type="caution">
    <text evidence="3">The sequence shown here is derived from an EMBL/GenBank/DDBJ whole genome shotgun (WGS) entry which is preliminary data.</text>
</comment>
<dbReference type="InterPro" id="IPR021139">
    <property type="entry name" value="NYN"/>
</dbReference>
<evidence type="ECO:0000259" key="2">
    <source>
        <dbReference type="Pfam" id="PF01936"/>
    </source>
</evidence>
<dbReference type="AlphaFoldDB" id="A0A3A8P606"/>
<sequence>MPRGRLHRLPPEFFSRPRKPTVTGPVGAGAAPVAAPDVRVRIFVDFWNFQLGINQAIGKKFQLDWKAFGPWITQRAAELTLEAGQQGRMRYEGLHVYLSYNPKKPEDTKLRHWATNVLDRFPGVQVTAMERKPKNPPDCPLCHVSVAVCPHCGGSMAGTVEKGVDTAIVTEMIRLAWEKSYDVAVLVSSDRDFIPAVDFLDKKGLKVIHAGFPPKGVDLATSCWASFDLKKAKLPERP</sequence>
<dbReference type="GO" id="GO:0004540">
    <property type="term" value="F:RNA nuclease activity"/>
    <property type="evidence" value="ECO:0007669"/>
    <property type="project" value="InterPro"/>
</dbReference>
<evidence type="ECO:0000256" key="1">
    <source>
        <dbReference type="SAM" id="MobiDB-lite"/>
    </source>
</evidence>
<keyword evidence="4" id="KW-1185">Reference proteome</keyword>
<evidence type="ECO:0000313" key="3">
    <source>
        <dbReference type="EMBL" id="RKH51818.1"/>
    </source>
</evidence>
<gene>
    <name evidence="3" type="ORF">D7V93_28755</name>
</gene>
<dbReference type="CDD" id="cd18722">
    <property type="entry name" value="PIN_NicB-like"/>
    <property type="match status" value="1"/>
</dbReference>
<proteinExistence type="predicted"/>
<organism evidence="3 4">
    <name type="scientific">Corallococcus llansteffanensis</name>
    <dbReference type="NCBI Taxonomy" id="2316731"/>
    <lineage>
        <taxon>Bacteria</taxon>
        <taxon>Pseudomonadati</taxon>
        <taxon>Myxococcota</taxon>
        <taxon>Myxococcia</taxon>
        <taxon>Myxococcales</taxon>
        <taxon>Cystobacterineae</taxon>
        <taxon>Myxococcaceae</taxon>
        <taxon>Corallococcus</taxon>
    </lineage>
</organism>
<dbReference type="Gene3D" id="3.40.50.1010">
    <property type="entry name" value="5'-nuclease"/>
    <property type="match status" value="1"/>
</dbReference>
<dbReference type="Proteomes" id="UP000272888">
    <property type="component" value="Unassembled WGS sequence"/>
</dbReference>